<comment type="pathway">
    <text evidence="1 8">Amino-acid degradation; 4-aminobutanoate degradation.</text>
</comment>
<dbReference type="FunFam" id="3.40.605.10:FF:000026">
    <property type="entry name" value="Aldehyde dehydrogenase, putative"/>
    <property type="match status" value="1"/>
</dbReference>
<comment type="caution">
    <text evidence="10">The sequence shown here is derived from an EMBL/GenBank/DDBJ whole genome shotgun (WGS) entry which is preliminary data.</text>
</comment>
<organism evidence="10 11">
    <name type="scientific">Cetraspora pellucida</name>
    <dbReference type="NCBI Taxonomy" id="1433469"/>
    <lineage>
        <taxon>Eukaryota</taxon>
        <taxon>Fungi</taxon>
        <taxon>Fungi incertae sedis</taxon>
        <taxon>Mucoromycota</taxon>
        <taxon>Glomeromycotina</taxon>
        <taxon>Glomeromycetes</taxon>
        <taxon>Diversisporales</taxon>
        <taxon>Gigasporaceae</taxon>
        <taxon>Cetraspora</taxon>
    </lineage>
</organism>
<dbReference type="Proteomes" id="UP000789759">
    <property type="component" value="Unassembled WGS sequence"/>
</dbReference>
<evidence type="ECO:0000256" key="4">
    <source>
        <dbReference type="ARBA" id="ARBA00050387"/>
    </source>
</evidence>
<feature type="active site" evidence="6">
    <location>
        <position position="267"/>
    </location>
</feature>
<sequence length="493" mass="53276">MNKSFATQVEVPKLKDSLLLRQNAFINGEWVKAKSGNTYSVLDPATNKEIGKVPEMNVEDTKEAIKAAKESFNNWANQTAKYRHDLLQKWYTLIIDNQQDLAIILTLENGKPINEALGEIKYGASFIEWFAEEARRVYGDVIPSPIKNSKIIVQKQPVGVAGIITPWNFPNAMITRKLGAALAAGCTVVIKPSHDTPFSALALAELAVRAGFPKGVINVITTEQHAEVGLELTTNPDVKKISFTGSTNVGKLLMQQSSSTLKKISLELGGNAPFIAFDDANVEAAVEGLIASKFRASGQTCVCANRIYVQSSIYAEFASLLADKVSGFKVGSGFDPQTTHGPLINSKAVDKVTRHIEDAVAKGAEILVGGVRRDGNFFDPTVLTGMSADMIITNEETFGPVAALYKFDKDEEVIKLANNSHVGLAGYFYSRDVGRCWKVADALEVGMVGVNTGIISTCEAPFGGVKESGFGREGSKHGIDEFLNLKYISFGGL</sequence>
<gene>
    <name evidence="10" type="ORF">CPELLU_LOCUS12399</name>
</gene>
<dbReference type="PANTHER" id="PTHR43353:SF5">
    <property type="entry name" value="SUCCINATE-SEMIALDEHYDE DEHYDROGENASE, MITOCHONDRIAL"/>
    <property type="match status" value="1"/>
</dbReference>
<dbReference type="CDD" id="cd07103">
    <property type="entry name" value="ALDH_F5_SSADH_GabD"/>
    <property type="match status" value="1"/>
</dbReference>
<accession>A0A9N9HYF9</accession>
<protein>
    <recommendedName>
        <fullName evidence="8">Succinate-semialdehyde dehydrogenase</fullName>
        <ecNumber evidence="8">1.2.1.16</ecNumber>
    </recommendedName>
</protein>
<dbReference type="SUPFAM" id="SSF53720">
    <property type="entry name" value="ALDH-like"/>
    <property type="match status" value="1"/>
</dbReference>
<dbReference type="EC" id="1.2.1.16" evidence="8"/>
<evidence type="ECO:0000256" key="6">
    <source>
        <dbReference type="PROSITE-ProRule" id="PRU10007"/>
    </source>
</evidence>
<dbReference type="NCBIfam" id="TIGR01780">
    <property type="entry name" value="SSADH"/>
    <property type="match status" value="1"/>
</dbReference>
<evidence type="ECO:0000259" key="9">
    <source>
        <dbReference type="Pfam" id="PF00171"/>
    </source>
</evidence>
<dbReference type="OrthoDB" id="310895at2759"/>
<comment type="similarity">
    <text evidence="2 7">Belongs to the aldehyde dehydrogenase family.</text>
</comment>
<dbReference type="InterPro" id="IPR016163">
    <property type="entry name" value="Ald_DH_C"/>
</dbReference>
<dbReference type="FunFam" id="3.40.605.10:FF:000005">
    <property type="entry name" value="Succinate-semialdehyde dehydrogenase I"/>
    <property type="match status" value="1"/>
</dbReference>
<dbReference type="InterPro" id="IPR010102">
    <property type="entry name" value="Succ_semiAld_DH"/>
</dbReference>
<dbReference type="PANTHER" id="PTHR43353">
    <property type="entry name" value="SUCCINATE-SEMIALDEHYDE DEHYDROGENASE, MITOCHONDRIAL"/>
    <property type="match status" value="1"/>
</dbReference>
<evidence type="ECO:0000256" key="7">
    <source>
        <dbReference type="RuleBase" id="RU003345"/>
    </source>
</evidence>
<dbReference type="PROSITE" id="PS00687">
    <property type="entry name" value="ALDEHYDE_DEHYDR_GLU"/>
    <property type="match status" value="1"/>
</dbReference>
<dbReference type="Gene3D" id="3.40.605.10">
    <property type="entry name" value="Aldehyde Dehydrogenase, Chain A, domain 1"/>
    <property type="match status" value="1"/>
</dbReference>
<dbReference type="GO" id="GO:0005737">
    <property type="term" value="C:cytoplasm"/>
    <property type="evidence" value="ECO:0007669"/>
    <property type="project" value="TreeGrafter"/>
</dbReference>
<evidence type="ECO:0000256" key="2">
    <source>
        <dbReference type="ARBA" id="ARBA00009986"/>
    </source>
</evidence>
<evidence type="ECO:0000313" key="11">
    <source>
        <dbReference type="Proteomes" id="UP000789759"/>
    </source>
</evidence>
<dbReference type="GO" id="GO:0004030">
    <property type="term" value="F:aldehyde dehydrogenase [NAD(P)+] activity"/>
    <property type="evidence" value="ECO:0007669"/>
    <property type="project" value="UniProtKB-ARBA"/>
</dbReference>
<dbReference type="InterPro" id="IPR050740">
    <property type="entry name" value="Aldehyde_DH_Superfamily"/>
</dbReference>
<keyword evidence="3 7" id="KW-0560">Oxidoreductase</keyword>
<dbReference type="PROSITE" id="PS00070">
    <property type="entry name" value="ALDEHYDE_DEHYDR_CYS"/>
    <property type="match status" value="1"/>
</dbReference>
<dbReference type="EMBL" id="CAJVQA010011948">
    <property type="protein sequence ID" value="CAG8712364.1"/>
    <property type="molecule type" value="Genomic_DNA"/>
</dbReference>
<dbReference type="GO" id="GO:0009450">
    <property type="term" value="P:gamma-aminobutyric acid catabolic process"/>
    <property type="evidence" value="ECO:0007669"/>
    <property type="project" value="InterPro"/>
</dbReference>
<evidence type="ECO:0000256" key="8">
    <source>
        <dbReference type="RuleBase" id="RU365091"/>
    </source>
</evidence>
<comment type="catalytic activity">
    <reaction evidence="4 8">
        <text>succinate semialdehyde + NADP(+) + H2O = succinate + NADPH + 2 H(+)</text>
        <dbReference type="Rhea" id="RHEA:13213"/>
        <dbReference type="ChEBI" id="CHEBI:15377"/>
        <dbReference type="ChEBI" id="CHEBI:15378"/>
        <dbReference type="ChEBI" id="CHEBI:30031"/>
        <dbReference type="ChEBI" id="CHEBI:57706"/>
        <dbReference type="ChEBI" id="CHEBI:57783"/>
        <dbReference type="ChEBI" id="CHEBI:58349"/>
        <dbReference type="EC" id="1.2.1.16"/>
    </reaction>
</comment>
<dbReference type="Gene3D" id="3.40.309.10">
    <property type="entry name" value="Aldehyde Dehydrogenase, Chain A, domain 2"/>
    <property type="match status" value="1"/>
</dbReference>
<evidence type="ECO:0000256" key="5">
    <source>
        <dbReference type="ARBA" id="ARBA00052698"/>
    </source>
</evidence>
<evidence type="ECO:0000313" key="10">
    <source>
        <dbReference type="EMBL" id="CAG8712364.1"/>
    </source>
</evidence>
<dbReference type="FunFam" id="3.40.309.10:FF:000004">
    <property type="entry name" value="Succinate-semialdehyde dehydrogenase I"/>
    <property type="match status" value="1"/>
</dbReference>
<name>A0A9N9HYF9_9GLOM</name>
<dbReference type="InterPro" id="IPR016162">
    <property type="entry name" value="Ald_DH_N"/>
</dbReference>
<dbReference type="AlphaFoldDB" id="A0A9N9HYF9"/>
<reference evidence="10" key="1">
    <citation type="submission" date="2021-06" db="EMBL/GenBank/DDBJ databases">
        <authorList>
            <person name="Kallberg Y."/>
            <person name="Tangrot J."/>
            <person name="Rosling A."/>
        </authorList>
    </citation>
    <scope>NUCLEOTIDE SEQUENCE</scope>
    <source>
        <strain evidence="10">FL966</strain>
    </source>
</reference>
<evidence type="ECO:0000256" key="3">
    <source>
        <dbReference type="ARBA" id="ARBA00023002"/>
    </source>
</evidence>
<proteinExistence type="inferred from homology"/>
<dbReference type="InterPro" id="IPR015590">
    <property type="entry name" value="Aldehyde_DH_dom"/>
</dbReference>
<dbReference type="GO" id="GO:0004777">
    <property type="term" value="F:succinate-semialdehyde dehydrogenase (NAD+) activity"/>
    <property type="evidence" value="ECO:0007669"/>
    <property type="project" value="UniProtKB-UniRule"/>
</dbReference>
<keyword evidence="11" id="KW-1185">Reference proteome</keyword>
<dbReference type="Pfam" id="PF00171">
    <property type="entry name" value="Aldedh"/>
    <property type="match status" value="1"/>
</dbReference>
<evidence type="ECO:0000256" key="1">
    <source>
        <dbReference type="ARBA" id="ARBA00005176"/>
    </source>
</evidence>
<dbReference type="InterPro" id="IPR029510">
    <property type="entry name" value="Ald_DH_CS_GLU"/>
</dbReference>
<comment type="catalytic activity">
    <reaction evidence="5 8">
        <text>succinate semialdehyde + NAD(+) + H2O = succinate + NADH + 2 H(+)</text>
        <dbReference type="Rhea" id="RHEA:13217"/>
        <dbReference type="ChEBI" id="CHEBI:15377"/>
        <dbReference type="ChEBI" id="CHEBI:15378"/>
        <dbReference type="ChEBI" id="CHEBI:30031"/>
        <dbReference type="ChEBI" id="CHEBI:57540"/>
        <dbReference type="ChEBI" id="CHEBI:57706"/>
        <dbReference type="ChEBI" id="CHEBI:57945"/>
        <dbReference type="EC" id="1.2.1.16"/>
    </reaction>
</comment>
<dbReference type="InterPro" id="IPR016160">
    <property type="entry name" value="Ald_DH_CS_CYS"/>
</dbReference>
<dbReference type="InterPro" id="IPR016161">
    <property type="entry name" value="Ald_DH/histidinol_DH"/>
</dbReference>
<feature type="domain" description="Aldehyde dehydrogenase" evidence="9">
    <location>
        <begin position="30"/>
        <end position="488"/>
    </location>
</feature>